<gene>
    <name evidence="2" type="ORF">Ccrd_005303</name>
</gene>
<keyword evidence="3" id="KW-1185">Reference proteome</keyword>
<name>A0A118JV55_CYNCS</name>
<dbReference type="GO" id="GO:0080044">
    <property type="term" value="F:quercetin 7-O-glucosyltransferase activity"/>
    <property type="evidence" value="ECO:0007669"/>
    <property type="project" value="TreeGrafter"/>
</dbReference>
<dbReference type="Gene3D" id="3.40.50.2000">
    <property type="entry name" value="Glycogen Phosphorylase B"/>
    <property type="match status" value="1"/>
</dbReference>
<comment type="similarity">
    <text evidence="1">Belongs to the UDP-glycosyltransferase family.</text>
</comment>
<dbReference type="AlphaFoldDB" id="A0A118JV55"/>
<dbReference type="Gramene" id="KVH92621">
    <property type="protein sequence ID" value="KVH92621"/>
    <property type="gene ID" value="Ccrd_005303"/>
</dbReference>
<comment type="caution">
    <text evidence="2">The sequence shown here is derived from an EMBL/GenBank/DDBJ whole genome shotgun (WGS) entry which is preliminary data.</text>
</comment>
<evidence type="ECO:0000256" key="1">
    <source>
        <dbReference type="ARBA" id="ARBA00009995"/>
    </source>
</evidence>
<dbReference type="SUPFAM" id="SSF53756">
    <property type="entry name" value="UDP-Glycosyltransferase/glycogen phosphorylase"/>
    <property type="match status" value="1"/>
</dbReference>
<dbReference type="GO" id="GO:0080043">
    <property type="term" value="F:quercetin 3-O-glucosyltransferase activity"/>
    <property type="evidence" value="ECO:0007669"/>
    <property type="project" value="TreeGrafter"/>
</dbReference>
<organism evidence="2 3">
    <name type="scientific">Cynara cardunculus var. scolymus</name>
    <name type="common">Globe artichoke</name>
    <name type="synonym">Cynara scolymus</name>
    <dbReference type="NCBI Taxonomy" id="59895"/>
    <lineage>
        <taxon>Eukaryota</taxon>
        <taxon>Viridiplantae</taxon>
        <taxon>Streptophyta</taxon>
        <taxon>Embryophyta</taxon>
        <taxon>Tracheophyta</taxon>
        <taxon>Spermatophyta</taxon>
        <taxon>Magnoliopsida</taxon>
        <taxon>eudicotyledons</taxon>
        <taxon>Gunneridae</taxon>
        <taxon>Pentapetalae</taxon>
        <taxon>asterids</taxon>
        <taxon>campanulids</taxon>
        <taxon>Asterales</taxon>
        <taxon>Asteraceae</taxon>
        <taxon>Carduoideae</taxon>
        <taxon>Cardueae</taxon>
        <taxon>Carduinae</taxon>
        <taxon>Cynara</taxon>
    </lineage>
</organism>
<dbReference type="EMBL" id="LEKV01004811">
    <property type="protein sequence ID" value="KVH92621.1"/>
    <property type="molecule type" value="Genomic_DNA"/>
</dbReference>
<evidence type="ECO:0000313" key="2">
    <source>
        <dbReference type="EMBL" id="KVH92621.1"/>
    </source>
</evidence>
<sequence length="189" mass="21237">MINKTNYEKISCVIADECMSWAIHVAEKLGIQRATFWSAPDGTLATMLSIRKLIDDGIMDNDEFPAYFVEHFTFRSPFKRPNIPAITNHATHESCRIAWGCIGNLATTKTLFNCQAAKWKLCNSTNELESSTFSMFPNLVSVGLLLASNRQAKQAGHFWQEDSTCLAWLDQQSACSVIYMAFGSFTIFN</sequence>
<dbReference type="STRING" id="59895.A0A118JV55"/>
<accession>A0A118JV55</accession>
<reference evidence="2 3" key="1">
    <citation type="journal article" date="2016" name="Sci. Rep.">
        <title>The genome sequence of the outbreeding globe artichoke constructed de novo incorporating a phase-aware low-pass sequencing strategy of F1 progeny.</title>
        <authorList>
            <person name="Scaglione D."/>
            <person name="Reyes-Chin-Wo S."/>
            <person name="Acquadro A."/>
            <person name="Froenicke L."/>
            <person name="Portis E."/>
            <person name="Beitel C."/>
            <person name="Tirone M."/>
            <person name="Mauro R."/>
            <person name="Lo Monaco A."/>
            <person name="Mauromicale G."/>
            <person name="Faccioli P."/>
            <person name="Cattivelli L."/>
            <person name="Rieseberg L."/>
            <person name="Michelmore R."/>
            <person name="Lanteri S."/>
        </authorList>
    </citation>
    <scope>NUCLEOTIDE SEQUENCE [LARGE SCALE GENOMIC DNA]</scope>
    <source>
        <strain evidence="2">2C</strain>
    </source>
</reference>
<dbReference type="PANTHER" id="PTHR11926:SF1412">
    <property type="entry name" value="UDP-GLYCOSYLTRANSFERASE 83A1-LIKE"/>
    <property type="match status" value="1"/>
</dbReference>
<dbReference type="PANTHER" id="PTHR11926">
    <property type="entry name" value="GLUCOSYL/GLUCURONOSYL TRANSFERASES"/>
    <property type="match status" value="1"/>
</dbReference>
<protein>
    <submittedName>
        <fullName evidence="2">UDP-glucuronosyl/UDP-glucosyltransferase</fullName>
    </submittedName>
</protein>
<dbReference type="Proteomes" id="UP000243975">
    <property type="component" value="Unassembled WGS sequence"/>
</dbReference>
<proteinExistence type="inferred from homology"/>
<evidence type="ECO:0000313" key="3">
    <source>
        <dbReference type="Proteomes" id="UP000243975"/>
    </source>
</evidence>